<dbReference type="Pfam" id="PF06736">
    <property type="entry name" value="TMEM175"/>
    <property type="match status" value="1"/>
</dbReference>
<dbReference type="PANTHER" id="PTHR31462">
    <property type="entry name" value="ENDOSOMAL/LYSOSOMAL POTASSIUM CHANNEL TMEM175"/>
    <property type="match status" value="1"/>
</dbReference>
<evidence type="ECO:0000256" key="5">
    <source>
        <dbReference type="ARBA" id="ARBA00022692"/>
    </source>
</evidence>
<keyword evidence="10 14" id="KW-0472">Membrane</keyword>
<sequence>MNNLKERVLVFSDAIIAIILTIMVLEIPIKYAVTGDIIWQTLFSAVGIYFISFCFVANLWFQTAYAFNRIEQVKNKSLVIYLLLLFFLSLVPAATRILIEDTTQQTVLIYGILTLVVTVLMRRLITALTKQSITELDLQKRRVDELNRQDILSFIARIVILIIGLFQVHAALIIYLVLPILAFLQNMIDREEGRFIDTLDKTEQVDYFADRNQIWGNSMKRYSHLLRDSLKDSSEKDSQQWQTIMKEWQDKVDQEIAIRQKAITTASSDEQEQLQQEINRLQMQKSRIQERENHLQQRPFTGNHPKYQTNHKKTLSKK</sequence>
<evidence type="ECO:0000256" key="2">
    <source>
        <dbReference type="ARBA" id="ARBA00006920"/>
    </source>
</evidence>
<evidence type="ECO:0000256" key="3">
    <source>
        <dbReference type="ARBA" id="ARBA00022448"/>
    </source>
</evidence>
<evidence type="ECO:0000256" key="14">
    <source>
        <dbReference type="SAM" id="Phobius"/>
    </source>
</evidence>
<keyword evidence="3" id="KW-0813">Transport</keyword>
<evidence type="ECO:0000313" key="16">
    <source>
        <dbReference type="Proteomes" id="UP000502998"/>
    </source>
</evidence>
<dbReference type="PANTHER" id="PTHR31462:SF5">
    <property type="entry name" value="ENDOSOMAL_LYSOSOMAL PROTON CHANNEL TMEM175"/>
    <property type="match status" value="1"/>
</dbReference>
<feature type="compositionally biased region" description="Basic residues" evidence="13">
    <location>
        <begin position="309"/>
        <end position="318"/>
    </location>
</feature>
<keyword evidence="7" id="KW-0630">Potassium</keyword>
<dbReference type="RefSeq" id="WP_173103606.1">
    <property type="nucleotide sequence ID" value="NZ_AP022822.1"/>
</dbReference>
<evidence type="ECO:0000256" key="7">
    <source>
        <dbReference type="ARBA" id="ARBA00022958"/>
    </source>
</evidence>
<dbReference type="Proteomes" id="UP000502998">
    <property type="component" value="Chromosome"/>
</dbReference>
<dbReference type="GO" id="GO:0005267">
    <property type="term" value="F:potassium channel activity"/>
    <property type="evidence" value="ECO:0007669"/>
    <property type="project" value="UniProtKB-KW"/>
</dbReference>
<dbReference type="GO" id="GO:0015252">
    <property type="term" value="F:proton channel activity"/>
    <property type="evidence" value="ECO:0007669"/>
    <property type="project" value="InterPro"/>
</dbReference>
<feature type="transmembrane region" description="Helical" evidence="14">
    <location>
        <begin position="37"/>
        <end position="57"/>
    </location>
</feature>
<dbReference type="AlphaFoldDB" id="A0A679IDT7"/>
<keyword evidence="11" id="KW-0407">Ion channel</keyword>
<comment type="subcellular location">
    <subcellularLocation>
        <location evidence="1">Membrane</location>
        <topology evidence="1">Multi-pass membrane protein</topology>
    </subcellularLocation>
</comment>
<feature type="transmembrane region" description="Helical" evidence="14">
    <location>
        <begin position="105"/>
        <end position="125"/>
    </location>
</feature>
<proteinExistence type="inferred from homology"/>
<keyword evidence="4" id="KW-0633">Potassium transport</keyword>
<keyword evidence="5 14" id="KW-0812">Transmembrane</keyword>
<organism evidence="15 16">
    <name type="scientific">Enterococcus saigonensis</name>
    <dbReference type="NCBI Taxonomy" id="1805431"/>
    <lineage>
        <taxon>Bacteria</taxon>
        <taxon>Bacillati</taxon>
        <taxon>Bacillota</taxon>
        <taxon>Bacilli</taxon>
        <taxon>Lactobacillales</taxon>
        <taxon>Enterococcaceae</taxon>
        <taxon>Enterococcus</taxon>
    </lineage>
</organism>
<evidence type="ECO:0000256" key="13">
    <source>
        <dbReference type="SAM" id="MobiDB-lite"/>
    </source>
</evidence>
<feature type="transmembrane region" description="Helical" evidence="14">
    <location>
        <begin position="158"/>
        <end position="184"/>
    </location>
</feature>
<dbReference type="InterPro" id="IPR010617">
    <property type="entry name" value="TMEM175-like"/>
</dbReference>
<evidence type="ECO:0000256" key="11">
    <source>
        <dbReference type="ARBA" id="ARBA00023303"/>
    </source>
</evidence>
<feature type="region of interest" description="Disordered" evidence="13">
    <location>
        <begin position="283"/>
        <end position="318"/>
    </location>
</feature>
<protein>
    <submittedName>
        <fullName evidence="15">Membrane protein</fullName>
    </submittedName>
</protein>
<evidence type="ECO:0000256" key="8">
    <source>
        <dbReference type="ARBA" id="ARBA00022989"/>
    </source>
</evidence>
<comment type="catalytic activity">
    <reaction evidence="12">
        <text>K(+)(in) = K(+)(out)</text>
        <dbReference type="Rhea" id="RHEA:29463"/>
        <dbReference type="ChEBI" id="CHEBI:29103"/>
    </reaction>
</comment>
<dbReference type="GO" id="GO:0016020">
    <property type="term" value="C:membrane"/>
    <property type="evidence" value="ECO:0007669"/>
    <property type="project" value="UniProtKB-SubCell"/>
</dbReference>
<keyword evidence="16" id="KW-1185">Reference proteome</keyword>
<evidence type="ECO:0000256" key="6">
    <source>
        <dbReference type="ARBA" id="ARBA00022826"/>
    </source>
</evidence>
<dbReference type="KEGG" id="esg:EsVE80_19820"/>
<evidence type="ECO:0000313" key="15">
    <source>
        <dbReference type="EMBL" id="BCA86459.1"/>
    </source>
</evidence>
<comment type="similarity">
    <text evidence="2">Belongs to the TMEM175 family.</text>
</comment>
<evidence type="ECO:0000256" key="9">
    <source>
        <dbReference type="ARBA" id="ARBA00023065"/>
    </source>
</evidence>
<keyword evidence="8 14" id="KW-1133">Transmembrane helix</keyword>
<keyword evidence="9" id="KW-0406">Ion transport</keyword>
<reference evidence="15 16" key="1">
    <citation type="submission" date="2020-02" db="EMBL/GenBank/DDBJ databases">
        <title>Characterization of vanA genotype vancomycin-resistant Enterococcus saigonensis VE80.</title>
        <authorList>
            <person name="Harada T."/>
            <person name="Motooka D."/>
            <person name="Nakamura S."/>
            <person name="Yamamoto Y."/>
            <person name="Kawahara R."/>
            <person name="Kawatsu K."/>
        </authorList>
    </citation>
    <scope>NUCLEOTIDE SEQUENCE [LARGE SCALE GENOMIC DNA]</scope>
    <source>
        <strain evidence="15 16">VE80</strain>
    </source>
</reference>
<feature type="transmembrane region" description="Helical" evidence="14">
    <location>
        <begin position="7"/>
        <end position="25"/>
    </location>
</feature>
<keyword evidence="6" id="KW-0631">Potassium channel</keyword>
<evidence type="ECO:0000256" key="10">
    <source>
        <dbReference type="ARBA" id="ARBA00023136"/>
    </source>
</evidence>
<dbReference type="EMBL" id="AP022822">
    <property type="protein sequence ID" value="BCA86459.1"/>
    <property type="molecule type" value="Genomic_DNA"/>
</dbReference>
<evidence type="ECO:0000256" key="1">
    <source>
        <dbReference type="ARBA" id="ARBA00004141"/>
    </source>
</evidence>
<name>A0A679IDT7_9ENTE</name>
<feature type="transmembrane region" description="Helical" evidence="14">
    <location>
        <begin position="78"/>
        <end position="99"/>
    </location>
</feature>
<accession>A0A679IDT7</accession>
<evidence type="ECO:0000256" key="12">
    <source>
        <dbReference type="ARBA" id="ARBA00034430"/>
    </source>
</evidence>
<evidence type="ECO:0000256" key="4">
    <source>
        <dbReference type="ARBA" id="ARBA00022538"/>
    </source>
</evidence>
<gene>
    <name evidence="15" type="ORF">EsVE80_19820</name>
</gene>